<evidence type="ECO:0000313" key="2">
    <source>
        <dbReference type="Proteomes" id="UP000006462"/>
    </source>
</evidence>
<comment type="caution">
    <text evidence="1">The sequence shown here is derived from an EMBL/GenBank/DDBJ whole genome shotgun (WGS) entry which is preliminary data.</text>
</comment>
<proteinExistence type="predicted"/>
<keyword evidence="2" id="KW-1185">Reference proteome</keyword>
<sequence length="83" mass="9864">MSCYGETGYNANDDLKDWKVLRQETLELARSKNDPAFLDYVDGVSDKAWAHILEENFFTPEKAMERLWGFYRTDILPYRHKDQ</sequence>
<accession>A0ABM9ZR63</accession>
<dbReference type="RefSeq" id="WP_009166112.1">
    <property type="nucleotide sequence ID" value="NZ_ADFP01000135.1"/>
</dbReference>
<evidence type="ECO:0008006" key="3">
    <source>
        <dbReference type="Google" id="ProtNLM"/>
    </source>
</evidence>
<dbReference type="EMBL" id="ADFP01000135">
    <property type="protein sequence ID" value="EFB89387.1"/>
    <property type="molecule type" value="Genomic_DNA"/>
</dbReference>
<gene>
    <name evidence="1" type="ORF">HMPREF7215_0150</name>
</gene>
<reference evidence="1 2" key="1">
    <citation type="submission" date="2009-12" db="EMBL/GenBank/DDBJ databases">
        <authorList>
            <person name="Shrivastava S."/>
            <person name="Madupu R."/>
            <person name="Durkin A.S."/>
            <person name="Torralba M."/>
            <person name="Methe B."/>
            <person name="Sutton G.G."/>
            <person name="Strausberg R.L."/>
            <person name="Nelson K.E."/>
        </authorList>
    </citation>
    <scope>NUCLEOTIDE SEQUENCE [LARGE SCALE GENOMIC DNA]</scope>
    <source>
        <strain evidence="1 2">W5455</strain>
    </source>
</reference>
<name>A0ABM9ZR63_9BACT</name>
<evidence type="ECO:0000313" key="1">
    <source>
        <dbReference type="EMBL" id="EFB89387.1"/>
    </source>
</evidence>
<protein>
    <recommendedName>
        <fullName evidence="3">DUF255 domain-containing protein</fullName>
    </recommendedName>
</protein>
<organism evidence="1 2">
    <name type="scientific">Pyramidobacter piscolens W5455</name>
    <dbReference type="NCBI Taxonomy" id="352165"/>
    <lineage>
        <taxon>Bacteria</taxon>
        <taxon>Thermotogati</taxon>
        <taxon>Synergistota</taxon>
        <taxon>Synergistia</taxon>
        <taxon>Synergistales</taxon>
        <taxon>Dethiosulfovibrionaceae</taxon>
        <taxon>Pyramidobacter</taxon>
    </lineage>
</organism>
<dbReference type="Proteomes" id="UP000006462">
    <property type="component" value="Unassembled WGS sequence"/>
</dbReference>